<dbReference type="Proteomes" id="UP000288716">
    <property type="component" value="Unassembled WGS sequence"/>
</dbReference>
<reference evidence="7 8" key="1">
    <citation type="journal article" date="2018" name="Gigascience">
        <title>Genomes of trombidid mites reveal novel predicted allergens and laterally-transferred genes associated with secondary metabolism.</title>
        <authorList>
            <person name="Dong X."/>
            <person name="Chaisiri K."/>
            <person name="Xia D."/>
            <person name="Armstrong S.D."/>
            <person name="Fang Y."/>
            <person name="Donnelly M.J."/>
            <person name="Kadowaki T."/>
            <person name="McGarry J.W."/>
            <person name="Darby A.C."/>
            <person name="Makepeace B.L."/>
        </authorList>
    </citation>
    <scope>NUCLEOTIDE SEQUENCE [LARGE SCALE GENOMIC DNA]</scope>
    <source>
        <strain evidence="7">UoL-UT</strain>
    </source>
</reference>
<dbReference type="SMART" id="SM00339">
    <property type="entry name" value="FH"/>
    <property type="match status" value="1"/>
</dbReference>
<evidence type="ECO:0000259" key="6">
    <source>
        <dbReference type="PROSITE" id="PS50039"/>
    </source>
</evidence>
<protein>
    <submittedName>
        <fullName evidence="7">Fork head domain transcription factor slp1-like protein</fullName>
    </submittedName>
</protein>
<dbReference type="GO" id="GO:0009887">
    <property type="term" value="P:animal organ morphogenesis"/>
    <property type="evidence" value="ECO:0007669"/>
    <property type="project" value="TreeGrafter"/>
</dbReference>
<dbReference type="VEuPathDB" id="VectorBase:LDEU008585"/>
<name>A0A443S7R2_9ACAR</name>
<feature type="region of interest" description="Disordered" evidence="5">
    <location>
        <begin position="247"/>
        <end position="269"/>
    </location>
</feature>
<keyword evidence="8" id="KW-1185">Reference proteome</keyword>
<evidence type="ECO:0000313" key="7">
    <source>
        <dbReference type="EMBL" id="RWS23455.1"/>
    </source>
</evidence>
<dbReference type="PROSITE" id="PS00658">
    <property type="entry name" value="FORK_HEAD_2"/>
    <property type="match status" value="1"/>
</dbReference>
<dbReference type="SUPFAM" id="SSF46785">
    <property type="entry name" value="Winged helix' DNA-binding domain"/>
    <property type="match status" value="1"/>
</dbReference>
<feature type="domain" description="Fork-head" evidence="6">
    <location>
        <begin position="32"/>
        <end position="126"/>
    </location>
</feature>
<dbReference type="PROSITE" id="PS00657">
    <property type="entry name" value="FORK_HEAD_1"/>
    <property type="match status" value="1"/>
</dbReference>
<dbReference type="AlphaFoldDB" id="A0A443S7R2"/>
<dbReference type="InterPro" id="IPR051770">
    <property type="entry name" value="Forkhead_box_regulator"/>
</dbReference>
<evidence type="ECO:0000256" key="5">
    <source>
        <dbReference type="SAM" id="MobiDB-lite"/>
    </source>
</evidence>
<dbReference type="InterPro" id="IPR001766">
    <property type="entry name" value="Fork_head_dom"/>
</dbReference>
<gene>
    <name evidence="7" type="ORF">B4U80_08662</name>
</gene>
<dbReference type="GO" id="GO:0005634">
    <property type="term" value="C:nucleus"/>
    <property type="evidence" value="ECO:0007669"/>
    <property type="project" value="UniProtKB-SubCell"/>
</dbReference>
<dbReference type="InterPro" id="IPR018122">
    <property type="entry name" value="TF_fork_head_CS_1"/>
</dbReference>
<dbReference type="EMBL" id="NCKV01006417">
    <property type="protein sequence ID" value="RWS23455.1"/>
    <property type="molecule type" value="Genomic_DNA"/>
</dbReference>
<dbReference type="InterPro" id="IPR036390">
    <property type="entry name" value="WH_DNA-bd_sf"/>
</dbReference>
<feature type="DNA-binding region" description="Fork-head" evidence="4">
    <location>
        <begin position="32"/>
        <end position="126"/>
    </location>
</feature>
<dbReference type="FunFam" id="1.10.10.10:FF:000071">
    <property type="entry name" value="Forkhead box F1"/>
    <property type="match status" value="1"/>
</dbReference>
<evidence type="ECO:0000256" key="3">
    <source>
        <dbReference type="ARBA" id="ARBA00023242"/>
    </source>
</evidence>
<keyword evidence="2 4" id="KW-0238">DNA-binding</keyword>
<dbReference type="CDD" id="cd20020">
    <property type="entry name" value="FH_FOXF"/>
    <property type="match status" value="1"/>
</dbReference>
<dbReference type="InterPro" id="IPR036388">
    <property type="entry name" value="WH-like_DNA-bd_sf"/>
</dbReference>
<dbReference type="GO" id="GO:0000978">
    <property type="term" value="F:RNA polymerase II cis-regulatory region sequence-specific DNA binding"/>
    <property type="evidence" value="ECO:0007669"/>
    <property type="project" value="TreeGrafter"/>
</dbReference>
<accession>A0A443S7R2</accession>
<dbReference type="OrthoDB" id="5954824at2759"/>
<evidence type="ECO:0000256" key="4">
    <source>
        <dbReference type="PROSITE-ProRule" id="PRU00089"/>
    </source>
</evidence>
<dbReference type="PRINTS" id="PR00053">
    <property type="entry name" value="FORKHEAD"/>
</dbReference>
<dbReference type="PANTHER" id="PTHR46262:SF2">
    <property type="entry name" value="FORKHEAD BOX PROTEIN BINIOU"/>
    <property type="match status" value="1"/>
</dbReference>
<dbReference type="GO" id="GO:0001710">
    <property type="term" value="P:mesodermal cell fate commitment"/>
    <property type="evidence" value="ECO:0007669"/>
    <property type="project" value="UniProtKB-ARBA"/>
</dbReference>
<comment type="caution">
    <text evidence="7">The sequence shown here is derived from an EMBL/GenBank/DDBJ whole genome shotgun (WGS) entry which is preliminary data.</text>
</comment>
<dbReference type="InterPro" id="IPR030456">
    <property type="entry name" value="TF_fork_head_CS_2"/>
</dbReference>
<dbReference type="Pfam" id="PF00250">
    <property type="entry name" value="Forkhead"/>
    <property type="match status" value="1"/>
</dbReference>
<feature type="compositionally biased region" description="Polar residues" evidence="5">
    <location>
        <begin position="253"/>
        <end position="269"/>
    </location>
</feature>
<organism evidence="7 8">
    <name type="scientific">Leptotrombidium deliense</name>
    <dbReference type="NCBI Taxonomy" id="299467"/>
    <lineage>
        <taxon>Eukaryota</taxon>
        <taxon>Metazoa</taxon>
        <taxon>Ecdysozoa</taxon>
        <taxon>Arthropoda</taxon>
        <taxon>Chelicerata</taxon>
        <taxon>Arachnida</taxon>
        <taxon>Acari</taxon>
        <taxon>Acariformes</taxon>
        <taxon>Trombidiformes</taxon>
        <taxon>Prostigmata</taxon>
        <taxon>Anystina</taxon>
        <taxon>Parasitengona</taxon>
        <taxon>Trombiculoidea</taxon>
        <taxon>Trombiculidae</taxon>
        <taxon>Leptotrombidium</taxon>
    </lineage>
</organism>
<dbReference type="Gene3D" id="1.10.10.10">
    <property type="entry name" value="Winged helix-like DNA-binding domain superfamily/Winged helix DNA-binding domain"/>
    <property type="match status" value="1"/>
</dbReference>
<comment type="subcellular location">
    <subcellularLocation>
        <location evidence="1 4">Nucleus</location>
    </subcellularLocation>
</comment>
<dbReference type="PROSITE" id="PS50039">
    <property type="entry name" value="FORK_HEAD_3"/>
    <property type="match status" value="1"/>
</dbReference>
<sequence>MEIKKEVEDNYLNENTVSTTKKGGQGSRRFEKPPLSYIALIAMAIKSSPTKKMTLSEIYQYLQDNYAFFKGEYNGWKNSVRHNLSLNECFIKLPKNIGKSGKGHYWTIDSTTESIFEEGSCRRRPRGFRRKAQQVKPYVSAYPAEAYNYNLIASGNCFSSATMNAGCNNLSMSNMPQNMIAPNEIPITSPLNCYYPISQMSNTSFPASSSFTGGEYPSQLPYYADKEYAFCSPNLGNAPISTVTSDYLKHSSDSPSTSQTLGEHSSVANTANIERPVTEWYSSFDGKASAFYHDNGYNYN</sequence>
<proteinExistence type="predicted"/>
<evidence type="ECO:0000256" key="2">
    <source>
        <dbReference type="ARBA" id="ARBA00023125"/>
    </source>
</evidence>
<dbReference type="GO" id="GO:0000981">
    <property type="term" value="F:DNA-binding transcription factor activity, RNA polymerase II-specific"/>
    <property type="evidence" value="ECO:0007669"/>
    <property type="project" value="TreeGrafter"/>
</dbReference>
<keyword evidence="3 4" id="KW-0539">Nucleus</keyword>
<evidence type="ECO:0000313" key="8">
    <source>
        <dbReference type="Proteomes" id="UP000288716"/>
    </source>
</evidence>
<dbReference type="PANTHER" id="PTHR46262">
    <property type="entry name" value="FORKHEAD BOX PROTEIN BINIOU"/>
    <property type="match status" value="1"/>
</dbReference>
<evidence type="ECO:0000256" key="1">
    <source>
        <dbReference type="ARBA" id="ARBA00004123"/>
    </source>
</evidence>
<dbReference type="STRING" id="299467.A0A443S7R2"/>